<evidence type="ECO:0000259" key="4">
    <source>
        <dbReference type="Pfam" id="PF01420"/>
    </source>
</evidence>
<keyword evidence="5" id="KW-0255">Endonuclease</keyword>
<evidence type="ECO:0000256" key="2">
    <source>
        <dbReference type="ARBA" id="ARBA00022747"/>
    </source>
</evidence>
<protein>
    <submittedName>
        <fullName evidence="5">Restriction endonuclease S subunit</fullName>
    </submittedName>
</protein>
<keyword evidence="6" id="KW-1185">Reference proteome</keyword>
<accession>A0A495PYF0</accession>
<dbReference type="InterPro" id="IPR052021">
    <property type="entry name" value="Type-I_RS_S_subunit"/>
</dbReference>
<dbReference type="OrthoDB" id="9816225at2"/>
<dbReference type="EMBL" id="RBLG01000002">
    <property type="protein sequence ID" value="RKS53909.1"/>
    <property type="molecule type" value="Genomic_DNA"/>
</dbReference>
<name>A0A495PYF0_9FLAO</name>
<evidence type="ECO:0000313" key="5">
    <source>
        <dbReference type="EMBL" id="RKS53909.1"/>
    </source>
</evidence>
<sequence length="407" mass="46578">MDSILMENKVLNLDKSNWKLAKLGDLANDISKRVDNPSKSEYDRFVGLGNFVSGDIKIRTWETTENLASSARAFQAGDILFARRNAYLRRASLVEFDGCCSGDAFVLRENHNKVVTGFLAFLLNSNALWDFANSNAAGTMSKRVKWRDLEEYEFLLPPKDQQVQLAKLFWAMDNVIEKETEMLLNCETLRDVNRERLYTFGISAMNGLKISTRKGHSGIIPVKWDERKFLEIVKITSGQVDPTDEQFKNLYQIGSERIEPNTGKITEFKTAQELNITSGNFLFTKEHIIYSKIRPYFKKVANPNIMGLCSADIYPLLPNQDIISKEFLFFYLLTEKFTQSILRFQNRTGMPKVNRDELGAIYIPIPKAEEQRKIVKILTGIDNSRNHILSKLATSKALQKSLINQVF</sequence>
<dbReference type="PANTHER" id="PTHR30408">
    <property type="entry name" value="TYPE-1 RESTRICTION ENZYME ECOKI SPECIFICITY PROTEIN"/>
    <property type="match status" value="1"/>
</dbReference>
<feature type="domain" description="Type I restriction modification DNA specificity" evidence="4">
    <location>
        <begin position="16"/>
        <end position="179"/>
    </location>
</feature>
<evidence type="ECO:0000256" key="1">
    <source>
        <dbReference type="ARBA" id="ARBA00010923"/>
    </source>
</evidence>
<evidence type="ECO:0000256" key="3">
    <source>
        <dbReference type="ARBA" id="ARBA00023125"/>
    </source>
</evidence>
<dbReference type="GO" id="GO:0009307">
    <property type="term" value="P:DNA restriction-modification system"/>
    <property type="evidence" value="ECO:0007669"/>
    <property type="project" value="UniProtKB-KW"/>
</dbReference>
<dbReference type="AlphaFoldDB" id="A0A495PYF0"/>
<keyword evidence="2" id="KW-0680">Restriction system</keyword>
<feature type="domain" description="Type I restriction modification DNA specificity" evidence="4">
    <location>
        <begin position="221"/>
        <end position="389"/>
    </location>
</feature>
<dbReference type="PANTHER" id="PTHR30408:SF12">
    <property type="entry name" value="TYPE I RESTRICTION ENZYME MJAVIII SPECIFICITY SUBUNIT"/>
    <property type="match status" value="1"/>
</dbReference>
<comment type="caution">
    <text evidence="5">The sequence shown here is derived from an EMBL/GenBank/DDBJ whole genome shotgun (WGS) entry which is preliminary data.</text>
</comment>
<dbReference type="RefSeq" id="WP_121345977.1">
    <property type="nucleotide sequence ID" value="NZ_RBLG01000002.1"/>
</dbReference>
<dbReference type="InterPro" id="IPR000055">
    <property type="entry name" value="Restrct_endonuc_typeI_TRD"/>
</dbReference>
<dbReference type="SUPFAM" id="SSF116734">
    <property type="entry name" value="DNA methylase specificity domain"/>
    <property type="match status" value="2"/>
</dbReference>
<dbReference type="CDD" id="cd16961">
    <property type="entry name" value="RMtype1_S_TRD-CR_like"/>
    <property type="match status" value="1"/>
</dbReference>
<dbReference type="InterPro" id="IPR044946">
    <property type="entry name" value="Restrct_endonuc_typeI_TRD_sf"/>
</dbReference>
<gene>
    <name evidence="5" type="ORF">BC962_2176</name>
</gene>
<evidence type="ECO:0000313" key="6">
    <source>
        <dbReference type="Proteomes" id="UP000276282"/>
    </source>
</evidence>
<proteinExistence type="inferred from homology"/>
<reference evidence="5 6" key="1">
    <citation type="submission" date="2018-10" db="EMBL/GenBank/DDBJ databases">
        <title>Genomic Encyclopedia of Archaeal and Bacterial Type Strains, Phase II (KMG-II): from individual species to whole genera.</title>
        <authorList>
            <person name="Goeker M."/>
        </authorList>
    </citation>
    <scope>NUCLEOTIDE SEQUENCE [LARGE SCALE GENOMIC DNA]</scope>
    <source>
        <strain evidence="5 6">DSM 19839</strain>
    </source>
</reference>
<dbReference type="Gene3D" id="3.90.220.20">
    <property type="entry name" value="DNA methylase specificity domains"/>
    <property type="match status" value="2"/>
</dbReference>
<dbReference type="GO" id="GO:0003677">
    <property type="term" value="F:DNA binding"/>
    <property type="evidence" value="ECO:0007669"/>
    <property type="project" value="UniProtKB-KW"/>
</dbReference>
<dbReference type="Pfam" id="PF01420">
    <property type="entry name" value="Methylase_S"/>
    <property type="match status" value="2"/>
</dbReference>
<comment type="similarity">
    <text evidence="1">Belongs to the type-I restriction system S methylase family.</text>
</comment>
<keyword evidence="3" id="KW-0238">DNA-binding</keyword>
<dbReference type="Proteomes" id="UP000276282">
    <property type="component" value="Unassembled WGS sequence"/>
</dbReference>
<dbReference type="GO" id="GO:0004519">
    <property type="term" value="F:endonuclease activity"/>
    <property type="evidence" value="ECO:0007669"/>
    <property type="project" value="UniProtKB-KW"/>
</dbReference>
<organism evidence="5 6">
    <name type="scientific">Gillisia mitskevichiae</name>
    <dbReference type="NCBI Taxonomy" id="270921"/>
    <lineage>
        <taxon>Bacteria</taxon>
        <taxon>Pseudomonadati</taxon>
        <taxon>Bacteroidota</taxon>
        <taxon>Flavobacteriia</taxon>
        <taxon>Flavobacteriales</taxon>
        <taxon>Flavobacteriaceae</taxon>
        <taxon>Gillisia</taxon>
    </lineage>
</organism>
<keyword evidence="5" id="KW-0540">Nuclease</keyword>
<keyword evidence="5" id="KW-0378">Hydrolase</keyword>